<dbReference type="Gene3D" id="2.60.120.260">
    <property type="entry name" value="Galactose-binding domain-like"/>
    <property type="match status" value="1"/>
</dbReference>
<evidence type="ECO:0000259" key="19">
    <source>
        <dbReference type="Pfam" id="PF22666"/>
    </source>
</evidence>
<sequence length="795" mass="93098">MSTENWTFSKQNETKKHKATIPGTIHTDLFQNQLIPDPFFGTNEKQLQWIENENWEYETYFSLTKFELKNQNIDLEFEGLDTFATVYLNGKAVLETDNMFRKWTIAVKTHLKIGTNHLKVVFHSAVQKGKDEAKKLSYTLPEKERVFVRKAQYQFGWDWGPRFVTAGIWKPVQLKFWNSAKIESVKYEQKVLNESVADLDFIFTIFAQKSGKYQIKLGQKPFPYELKKGQNVVKVPITIQNPILWWSNGLGVPHQYVFRFSLEQNQQKIEEKELKIGLRTIELIQEKDQVGTSFYFKLNGKPVFMKGANVVPPDNFLPRVSDSTYFSLVENAKKANMNMLRVWGGGVYFDDAFYEACDANGILVWQDFMFACSMYPGDEKFVKNVKQEVIDNVNRLQNHPSIAIWCGNNENDEGWHNWGWQKQFNYSKADSTQIWNDYKKVFHEMIPQTLDSLLPKEKNIYWSSSPSKGWGRKESLTQGDVHYWGVWWGKEPFEIYEEKVGRFVSEYGFQGMPNLETLQKVMNKEDLNFTSEAFKNHQKHPTGYETINEHMERDFVVPKDFEDYLYVSQLLQARGMKIAIEAHRRAKPYCMGTLYWQLNDCWPVTSWSSLDYYGNWKAFHYQAKQSFENLLLSVADENEKHKIYLVNDNLESFSGKLELELLSFDGKSLWETFKEISVKGNSSANVHEIPKVDLEQFDLQQTVLKVAFNDIKSNFFFVKPKDLKLQKPNIQIRNIDEVTIEISTDVLAKNVFLSSENDTFFEDNYFDLLPNEKRIIKLSKAVKEIKVKSLFDTMK</sequence>
<feature type="domain" description="Beta-mannosidase-like galactose-binding" evidence="19">
    <location>
        <begin position="6"/>
        <end position="170"/>
    </location>
</feature>
<evidence type="ECO:0000256" key="8">
    <source>
        <dbReference type="ARBA" id="ARBA00022729"/>
    </source>
</evidence>
<dbReference type="Proteomes" id="UP000253319">
    <property type="component" value="Unassembled WGS sequence"/>
</dbReference>
<evidence type="ECO:0000256" key="2">
    <source>
        <dbReference type="ARBA" id="ARBA00004371"/>
    </source>
</evidence>
<dbReference type="SUPFAM" id="SSF49303">
    <property type="entry name" value="beta-Galactosidase/glucuronidase domain"/>
    <property type="match status" value="3"/>
</dbReference>
<dbReference type="GO" id="GO:0005764">
    <property type="term" value="C:lysosome"/>
    <property type="evidence" value="ECO:0007669"/>
    <property type="project" value="UniProtKB-SubCell"/>
</dbReference>
<dbReference type="InterPro" id="IPR008979">
    <property type="entry name" value="Galactose-bd-like_sf"/>
</dbReference>
<dbReference type="InterPro" id="IPR036156">
    <property type="entry name" value="Beta-gal/glucu_dom_sf"/>
</dbReference>
<dbReference type="Pfam" id="PF17786">
    <property type="entry name" value="Mannosidase_ig"/>
    <property type="match status" value="1"/>
</dbReference>
<feature type="domain" description="Beta-mannosidase Ig-fold" evidence="17">
    <location>
        <begin position="725"/>
        <end position="793"/>
    </location>
</feature>
<dbReference type="InterPro" id="IPR050887">
    <property type="entry name" value="Beta-mannosidase_GH2"/>
</dbReference>
<evidence type="ECO:0000256" key="9">
    <source>
        <dbReference type="ARBA" id="ARBA00022801"/>
    </source>
</evidence>
<keyword evidence="10" id="KW-0325">Glycoprotein</keyword>
<dbReference type="EC" id="3.2.1.25" evidence="6"/>
<dbReference type="PANTHER" id="PTHR43730">
    <property type="entry name" value="BETA-MANNOSIDASE"/>
    <property type="match status" value="1"/>
</dbReference>
<proteinExistence type="inferred from homology"/>
<comment type="subcellular location">
    <subcellularLocation>
        <location evidence="2">Lysosome</location>
    </subcellularLocation>
    <subcellularLocation>
        <location evidence="3">Secreted</location>
    </subcellularLocation>
</comment>
<dbReference type="GO" id="GO:0004567">
    <property type="term" value="F:beta-mannosidase activity"/>
    <property type="evidence" value="ECO:0007669"/>
    <property type="project" value="UniProtKB-EC"/>
</dbReference>
<dbReference type="Pfam" id="PF17753">
    <property type="entry name" value="Ig_mannosidase"/>
    <property type="match status" value="1"/>
</dbReference>
<reference evidence="20 21" key="1">
    <citation type="submission" date="2018-06" db="EMBL/GenBank/DDBJ databases">
        <title>Flavobacterium tibetense sp. nov., isolated from a wetland YonghuCo on Tibetan Plateau.</title>
        <authorList>
            <person name="Xing P."/>
            <person name="Phurbu D."/>
            <person name="Lu H."/>
        </authorList>
    </citation>
    <scope>NUCLEOTIDE SEQUENCE [LARGE SCALE GENOMIC DNA]</scope>
    <source>
        <strain evidence="20 21">YH5</strain>
    </source>
</reference>
<evidence type="ECO:0000313" key="21">
    <source>
        <dbReference type="Proteomes" id="UP000253319"/>
    </source>
</evidence>
<comment type="caution">
    <text evidence="20">The sequence shown here is derived from an EMBL/GenBank/DDBJ whole genome shotgun (WGS) entry which is preliminary data.</text>
</comment>
<dbReference type="EMBL" id="QLST01000007">
    <property type="protein sequence ID" value="RBA28471.1"/>
    <property type="molecule type" value="Genomic_DNA"/>
</dbReference>
<comment type="catalytic activity">
    <reaction evidence="1">
        <text>Hydrolysis of terminal, non-reducing beta-D-mannose residues in beta-D-mannosides.</text>
        <dbReference type="EC" id="3.2.1.25"/>
    </reaction>
</comment>
<organism evidence="20 21">
    <name type="scientific">Flavobacterium tibetense</name>
    <dbReference type="NCBI Taxonomy" id="2233533"/>
    <lineage>
        <taxon>Bacteria</taxon>
        <taxon>Pseudomonadati</taxon>
        <taxon>Bacteroidota</taxon>
        <taxon>Flavobacteriia</taxon>
        <taxon>Flavobacteriales</taxon>
        <taxon>Flavobacteriaceae</taxon>
        <taxon>Flavobacterium</taxon>
    </lineage>
</organism>
<accession>A0A365P1X8</accession>
<name>A0A365P1X8_9FLAO</name>
<dbReference type="FunFam" id="3.20.20.80:FF:000050">
    <property type="entry name" value="Beta-mannosidase B"/>
    <property type="match status" value="1"/>
</dbReference>
<comment type="similarity">
    <text evidence="13">Belongs to the glycosyl hydrolase 2 family. Beta-mannosidase B subfamily.</text>
</comment>
<evidence type="ECO:0000259" key="17">
    <source>
        <dbReference type="Pfam" id="PF17753"/>
    </source>
</evidence>
<keyword evidence="11" id="KW-0458">Lysosome</keyword>
<feature type="domain" description="Glycoside hydrolase family 2 immunoglobulin-like beta-sandwich" evidence="16">
    <location>
        <begin position="226"/>
        <end position="279"/>
    </location>
</feature>
<evidence type="ECO:0000256" key="14">
    <source>
        <dbReference type="ARBA" id="ARBA00041069"/>
    </source>
</evidence>
<comment type="pathway">
    <text evidence="4">Glycan metabolism; N-glycan degradation.</text>
</comment>
<comment type="subunit">
    <text evidence="5">Homodimer.</text>
</comment>
<evidence type="ECO:0000256" key="12">
    <source>
        <dbReference type="ARBA" id="ARBA00023295"/>
    </source>
</evidence>
<evidence type="ECO:0000259" key="16">
    <source>
        <dbReference type="Pfam" id="PF00703"/>
    </source>
</evidence>
<dbReference type="Gene3D" id="2.60.40.10">
    <property type="entry name" value="Immunoglobulins"/>
    <property type="match status" value="3"/>
</dbReference>
<evidence type="ECO:0000256" key="13">
    <source>
        <dbReference type="ARBA" id="ARBA00038429"/>
    </source>
</evidence>
<dbReference type="SUPFAM" id="SSF49785">
    <property type="entry name" value="Galactose-binding domain-like"/>
    <property type="match status" value="1"/>
</dbReference>
<dbReference type="GO" id="GO:0006516">
    <property type="term" value="P:glycoprotein catabolic process"/>
    <property type="evidence" value="ECO:0007669"/>
    <property type="project" value="TreeGrafter"/>
</dbReference>
<evidence type="ECO:0000256" key="1">
    <source>
        <dbReference type="ARBA" id="ARBA00000829"/>
    </source>
</evidence>
<dbReference type="Pfam" id="PF22666">
    <property type="entry name" value="Glyco_hydro_2_N2"/>
    <property type="match status" value="1"/>
</dbReference>
<keyword evidence="9 20" id="KW-0378">Hydrolase</keyword>
<keyword evidence="12" id="KW-0326">Glycosidase</keyword>
<dbReference type="AlphaFoldDB" id="A0A365P1X8"/>
<evidence type="ECO:0000259" key="18">
    <source>
        <dbReference type="Pfam" id="PF17786"/>
    </source>
</evidence>
<keyword evidence="8" id="KW-0732">Signal</keyword>
<evidence type="ECO:0000256" key="4">
    <source>
        <dbReference type="ARBA" id="ARBA00004740"/>
    </source>
</evidence>
<dbReference type="PANTHER" id="PTHR43730:SF1">
    <property type="entry name" value="BETA-MANNOSIDASE"/>
    <property type="match status" value="1"/>
</dbReference>
<evidence type="ECO:0000256" key="11">
    <source>
        <dbReference type="ARBA" id="ARBA00023228"/>
    </source>
</evidence>
<protein>
    <recommendedName>
        <fullName evidence="14">Beta-mannosidase B</fullName>
        <ecNumber evidence="6">3.2.1.25</ecNumber>
    </recommendedName>
    <alternativeName>
        <fullName evidence="15">Mannanase B</fullName>
    </alternativeName>
</protein>
<feature type="domain" description="Mannosidase Ig/CBM-like" evidence="18">
    <location>
        <begin position="640"/>
        <end position="722"/>
    </location>
</feature>
<evidence type="ECO:0000256" key="5">
    <source>
        <dbReference type="ARBA" id="ARBA00011738"/>
    </source>
</evidence>
<dbReference type="Pfam" id="PF00703">
    <property type="entry name" value="Glyco_hydro_2"/>
    <property type="match status" value="1"/>
</dbReference>
<dbReference type="OrthoDB" id="9801077at2"/>
<evidence type="ECO:0000256" key="6">
    <source>
        <dbReference type="ARBA" id="ARBA00012754"/>
    </source>
</evidence>
<dbReference type="InterPro" id="IPR017853">
    <property type="entry name" value="GH"/>
</dbReference>
<keyword evidence="21" id="KW-1185">Reference proteome</keyword>
<evidence type="ECO:0000256" key="7">
    <source>
        <dbReference type="ARBA" id="ARBA00022525"/>
    </source>
</evidence>
<dbReference type="InterPro" id="IPR006102">
    <property type="entry name" value="Ig-like_GH2"/>
</dbReference>
<evidence type="ECO:0000256" key="10">
    <source>
        <dbReference type="ARBA" id="ARBA00023180"/>
    </source>
</evidence>
<dbReference type="InterPro" id="IPR041447">
    <property type="entry name" value="Mannosidase_ig"/>
</dbReference>
<evidence type="ECO:0000313" key="20">
    <source>
        <dbReference type="EMBL" id="RBA28471.1"/>
    </source>
</evidence>
<evidence type="ECO:0000256" key="3">
    <source>
        <dbReference type="ARBA" id="ARBA00004613"/>
    </source>
</evidence>
<dbReference type="InterPro" id="IPR041625">
    <property type="entry name" value="Beta-mannosidase_Ig"/>
</dbReference>
<dbReference type="Gene3D" id="3.20.20.80">
    <property type="entry name" value="Glycosidases"/>
    <property type="match status" value="1"/>
</dbReference>
<dbReference type="FunFam" id="2.60.120.260:FF:000060">
    <property type="entry name" value="Probable beta-mannosidase"/>
    <property type="match status" value="1"/>
</dbReference>
<keyword evidence="7" id="KW-0964">Secreted</keyword>
<dbReference type="GO" id="GO:0005576">
    <property type="term" value="C:extracellular region"/>
    <property type="evidence" value="ECO:0007669"/>
    <property type="project" value="UniProtKB-SubCell"/>
</dbReference>
<dbReference type="InterPro" id="IPR013783">
    <property type="entry name" value="Ig-like_fold"/>
</dbReference>
<dbReference type="InterPro" id="IPR054593">
    <property type="entry name" value="Beta-mannosidase-like_N2"/>
</dbReference>
<gene>
    <name evidence="20" type="ORF">DPN68_07105</name>
</gene>
<dbReference type="SUPFAM" id="SSF51445">
    <property type="entry name" value="(Trans)glycosidases"/>
    <property type="match status" value="1"/>
</dbReference>
<evidence type="ECO:0000256" key="15">
    <source>
        <dbReference type="ARBA" id="ARBA00041614"/>
    </source>
</evidence>
<dbReference type="GO" id="GO:0005975">
    <property type="term" value="P:carbohydrate metabolic process"/>
    <property type="evidence" value="ECO:0007669"/>
    <property type="project" value="InterPro"/>
</dbReference>